<dbReference type="SUPFAM" id="SSF48498">
    <property type="entry name" value="Tetracyclin repressor-like, C-terminal domain"/>
    <property type="match status" value="1"/>
</dbReference>
<evidence type="ECO:0000259" key="5">
    <source>
        <dbReference type="PROSITE" id="PS50977"/>
    </source>
</evidence>
<organism evidence="6 7">
    <name type="scientific">Halalkalibacter hemicellulosilyticusJCM 9152</name>
    <dbReference type="NCBI Taxonomy" id="1236971"/>
    <lineage>
        <taxon>Bacteria</taxon>
        <taxon>Bacillati</taxon>
        <taxon>Bacillota</taxon>
        <taxon>Bacilli</taxon>
        <taxon>Bacillales</taxon>
        <taxon>Bacillaceae</taxon>
        <taxon>Halalkalibacter</taxon>
    </lineage>
</organism>
<dbReference type="Proteomes" id="UP000018895">
    <property type="component" value="Unassembled WGS sequence"/>
</dbReference>
<dbReference type="GO" id="GO:0003677">
    <property type="term" value="F:DNA binding"/>
    <property type="evidence" value="ECO:0007669"/>
    <property type="project" value="UniProtKB-UniRule"/>
</dbReference>
<keyword evidence="7" id="KW-1185">Reference proteome</keyword>
<dbReference type="Gene3D" id="1.10.357.10">
    <property type="entry name" value="Tetracycline Repressor, domain 2"/>
    <property type="match status" value="1"/>
</dbReference>
<proteinExistence type="predicted"/>
<name>W4QCC3_9BACI</name>
<dbReference type="PANTHER" id="PTHR47506:SF6">
    <property type="entry name" value="HTH-TYPE TRANSCRIPTIONAL REPRESSOR NEMR"/>
    <property type="match status" value="1"/>
</dbReference>
<evidence type="ECO:0000256" key="1">
    <source>
        <dbReference type="ARBA" id="ARBA00023015"/>
    </source>
</evidence>
<dbReference type="OrthoDB" id="9789566at2"/>
<evidence type="ECO:0000313" key="6">
    <source>
        <dbReference type="EMBL" id="GAE29328.1"/>
    </source>
</evidence>
<dbReference type="PROSITE" id="PS50977">
    <property type="entry name" value="HTH_TETR_2"/>
    <property type="match status" value="1"/>
</dbReference>
<gene>
    <name evidence="6" type="ORF">JCM9152_679</name>
</gene>
<feature type="domain" description="HTH tetR-type" evidence="5">
    <location>
        <begin position="6"/>
        <end position="66"/>
    </location>
</feature>
<dbReference type="Pfam" id="PF00440">
    <property type="entry name" value="TetR_N"/>
    <property type="match status" value="1"/>
</dbReference>
<dbReference type="AlphaFoldDB" id="W4QCC3"/>
<dbReference type="PANTHER" id="PTHR47506">
    <property type="entry name" value="TRANSCRIPTIONAL REGULATORY PROTEIN"/>
    <property type="match status" value="1"/>
</dbReference>
<dbReference type="InterPro" id="IPR001647">
    <property type="entry name" value="HTH_TetR"/>
</dbReference>
<evidence type="ECO:0000256" key="3">
    <source>
        <dbReference type="ARBA" id="ARBA00023163"/>
    </source>
</evidence>
<comment type="caution">
    <text evidence="6">The sequence shown here is derived from an EMBL/GenBank/DDBJ whole genome shotgun (WGS) entry which is preliminary data.</text>
</comment>
<accession>W4QCC3</accession>
<keyword evidence="2 4" id="KW-0238">DNA-binding</keyword>
<protein>
    <submittedName>
        <fullName evidence="6">Transcriptional regulator</fullName>
    </submittedName>
</protein>
<dbReference type="SUPFAM" id="SSF46689">
    <property type="entry name" value="Homeodomain-like"/>
    <property type="match status" value="1"/>
</dbReference>
<dbReference type="RefSeq" id="WP_035340804.1">
    <property type="nucleotide sequence ID" value="NZ_BAUU01000004.1"/>
</dbReference>
<evidence type="ECO:0000256" key="2">
    <source>
        <dbReference type="ARBA" id="ARBA00023125"/>
    </source>
</evidence>
<dbReference type="InterPro" id="IPR009057">
    <property type="entry name" value="Homeodomain-like_sf"/>
</dbReference>
<feature type="DNA-binding region" description="H-T-H motif" evidence="4">
    <location>
        <begin position="29"/>
        <end position="48"/>
    </location>
</feature>
<sequence>MARPREFSNETIFYAVYLALCQKGISKLTINDISNEANISPAGLLKRFGSKKGILLAYSDFVVQLTKKSFDEALKKEESSINALKKIYKNAMKLADDPVSLANHASFYLESTSDPDLLQISKKRLDILDKGTQTLLKQAIAQGEIKKCDVNVISTVLQSSVGGAMLLWIRNPERTIEALIDDCFSVILRPYH</sequence>
<keyword evidence="3" id="KW-0804">Transcription</keyword>
<keyword evidence="1" id="KW-0805">Transcription regulation</keyword>
<dbReference type="STRING" id="1236971.JCM9152_679"/>
<dbReference type="EMBL" id="BAUU01000004">
    <property type="protein sequence ID" value="GAE29328.1"/>
    <property type="molecule type" value="Genomic_DNA"/>
</dbReference>
<evidence type="ECO:0000256" key="4">
    <source>
        <dbReference type="PROSITE-ProRule" id="PRU00335"/>
    </source>
</evidence>
<dbReference type="InterPro" id="IPR036271">
    <property type="entry name" value="Tet_transcr_reg_TetR-rel_C_sf"/>
</dbReference>
<evidence type="ECO:0000313" key="7">
    <source>
        <dbReference type="Proteomes" id="UP000018895"/>
    </source>
</evidence>
<reference evidence="6" key="1">
    <citation type="journal article" date="2014" name="Genome Announc.">
        <title>Draft Genome Sequences of Three Alkaliphilic Bacillus Strains, Bacillus wakoensis JCM 9140T, Bacillus akibai JCM 9157T, and Bacillus hemicellulosilyticus JCM 9152T.</title>
        <authorList>
            <person name="Yuki M."/>
            <person name="Oshima K."/>
            <person name="Suda W."/>
            <person name="Oshida Y."/>
            <person name="Kitamura K."/>
            <person name="Iida T."/>
            <person name="Hattori M."/>
            <person name="Ohkuma M."/>
        </authorList>
    </citation>
    <scope>NUCLEOTIDE SEQUENCE [LARGE SCALE GENOMIC DNA]</scope>
    <source>
        <strain evidence="6">JCM 9152</strain>
    </source>
</reference>